<proteinExistence type="predicted"/>
<comment type="caution">
    <text evidence="1">The sequence shown here is derived from an EMBL/GenBank/DDBJ whole genome shotgun (WGS) entry which is preliminary data.</text>
</comment>
<sequence length="213" mass="24394">MTQTKAHTRYYSRQGDGLPGVTTVLNILNKPFLVKWANNLGLQGIDSTKFRDKMANIGTITHLMILTHLTKGTLDLTEYSQQDISTAENCMLSFLEWEKTHKLDPIIVEVPLASDTYGYGGTPDFIGLINGRLELMDFKTSKAIYAESAYQLAAYRQLAKEQGHEVEHARILRIGRDENEGFEERLITRFDKEFQLFKHCLSIYNLQKEMKRG</sequence>
<dbReference type="EMBL" id="LAZR01002617">
    <property type="protein sequence ID" value="KKN27710.1"/>
    <property type="molecule type" value="Genomic_DNA"/>
</dbReference>
<gene>
    <name evidence="1" type="ORF">LCGC14_0861860</name>
</gene>
<reference evidence="1" key="1">
    <citation type="journal article" date="2015" name="Nature">
        <title>Complex archaea that bridge the gap between prokaryotes and eukaryotes.</title>
        <authorList>
            <person name="Spang A."/>
            <person name="Saw J.H."/>
            <person name="Jorgensen S.L."/>
            <person name="Zaremba-Niedzwiedzka K."/>
            <person name="Martijn J."/>
            <person name="Lind A.E."/>
            <person name="van Eijk R."/>
            <person name="Schleper C."/>
            <person name="Guy L."/>
            <person name="Ettema T.J."/>
        </authorList>
    </citation>
    <scope>NUCLEOTIDE SEQUENCE</scope>
</reference>
<organism evidence="1">
    <name type="scientific">marine sediment metagenome</name>
    <dbReference type="NCBI Taxonomy" id="412755"/>
    <lineage>
        <taxon>unclassified sequences</taxon>
        <taxon>metagenomes</taxon>
        <taxon>ecological metagenomes</taxon>
    </lineage>
</organism>
<accession>A0A0F9P740</accession>
<evidence type="ECO:0008006" key="2">
    <source>
        <dbReference type="Google" id="ProtNLM"/>
    </source>
</evidence>
<dbReference type="AlphaFoldDB" id="A0A0F9P740"/>
<name>A0A0F9P740_9ZZZZ</name>
<dbReference type="InterPro" id="IPR011604">
    <property type="entry name" value="PDDEXK-like_dom_sf"/>
</dbReference>
<evidence type="ECO:0000313" key="1">
    <source>
        <dbReference type="EMBL" id="KKN27710.1"/>
    </source>
</evidence>
<protein>
    <recommendedName>
        <fullName evidence="2">PD-(D/E)XK endonuclease-like domain-containing protein</fullName>
    </recommendedName>
</protein>
<dbReference type="Gene3D" id="3.90.320.10">
    <property type="match status" value="1"/>
</dbReference>